<keyword evidence="2" id="KW-0238">DNA-binding</keyword>
<comment type="caution">
    <text evidence="5">The sequence shown here is derived from an EMBL/GenBank/DDBJ whole genome shotgun (WGS) entry which is preliminary data.</text>
</comment>
<dbReference type="PROSITE" id="PS01124">
    <property type="entry name" value="HTH_ARAC_FAMILY_2"/>
    <property type="match status" value="1"/>
</dbReference>
<dbReference type="GO" id="GO:0003700">
    <property type="term" value="F:DNA-binding transcription factor activity"/>
    <property type="evidence" value="ECO:0007669"/>
    <property type="project" value="InterPro"/>
</dbReference>
<feature type="domain" description="HTH araC/xylS-type" evidence="4">
    <location>
        <begin position="296"/>
        <end position="394"/>
    </location>
</feature>
<evidence type="ECO:0000313" key="6">
    <source>
        <dbReference type="Proteomes" id="UP000823886"/>
    </source>
</evidence>
<evidence type="ECO:0000256" key="3">
    <source>
        <dbReference type="ARBA" id="ARBA00023163"/>
    </source>
</evidence>
<dbReference type="SUPFAM" id="SSF46689">
    <property type="entry name" value="Homeodomain-like"/>
    <property type="match status" value="2"/>
</dbReference>
<evidence type="ECO:0000259" key="4">
    <source>
        <dbReference type="PROSITE" id="PS01124"/>
    </source>
</evidence>
<dbReference type="PANTHER" id="PTHR43280">
    <property type="entry name" value="ARAC-FAMILY TRANSCRIPTIONAL REGULATOR"/>
    <property type="match status" value="1"/>
</dbReference>
<name>A0A9D2PJ53_9FIRM</name>
<reference evidence="5" key="1">
    <citation type="journal article" date="2021" name="PeerJ">
        <title>Extensive microbial diversity within the chicken gut microbiome revealed by metagenomics and culture.</title>
        <authorList>
            <person name="Gilroy R."/>
            <person name="Ravi A."/>
            <person name="Getino M."/>
            <person name="Pursley I."/>
            <person name="Horton D.L."/>
            <person name="Alikhan N.F."/>
            <person name="Baker D."/>
            <person name="Gharbi K."/>
            <person name="Hall N."/>
            <person name="Watson M."/>
            <person name="Adriaenssens E.M."/>
            <person name="Foster-Nyarko E."/>
            <person name="Jarju S."/>
            <person name="Secka A."/>
            <person name="Antonio M."/>
            <person name="Oren A."/>
            <person name="Chaudhuri R.R."/>
            <person name="La Ragione R."/>
            <person name="Hildebrand F."/>
            <person name="Pallen M.J."/>
        </authorList>
    </citation>
    <scope>NUCLEOTIDE SEQUENCE</scope>
    <source>
        <strain evidence="5">ChiBcec2-3848</strain>
    </source>
</reference>
<dbReference type="Proteomes" id="UP000823886">
    <property type="component" value="Unassembled WGS sequence"/>
</dbReference>
<sequence>MNIDYLMRHISCHLHTLIRKYGKDTRILEEFCGRPDFRDRTVCTPDVAQQLLSMCTPEIPAVISLNSEIVYASVETPDAIFLIGPVKFYTPVFLKLNVDTNPLPKRWLLSVSGCEFSLFIKDVLLCYNLFRQTPCTVQKLISFNCIREHAAQEVLHQFSDFHFLSADTETIENPFDEELRELESIENGEEQKLKQLWMRKSFPDPDPLAPDKLRSQKNLGIMTVALASRAAVRGGVVPEIACTLSHDYVRQIEEEQQEEHLEGLICNCELHYAHMVRELKDYREGKVKMRKNPLVRQCKDYIFSHLHEKLCIRDIARELGMNANYLSECFKQYEGISMKNFILQEKIRLAKNLLIHTQDSYITIAESLSFSSQSHLGKEFKKETGFTLRQYREMYGIKDFS</sequence>
<dbReference type="SMART" id="SM00342">
    <property type="entry name" value="HTH_ARAC"/>
    <property type="match status" value="1"/>
</dbReference>
<dbReference type="AlphaFoldDB" id="A0A9D2PJ53"/>
<evidence type="ECO:0000313" key="5">
    <source>
        <dbReference type="EMBL" id="HJC62017.1"/>
    </source>
</evidence>
<dbReference type="Gene3D" id="1.10.10.60">
    <property type="entry name" value="Homeodomain-like"/>
    <property type="match status" value="2"/>
</dbReference>
<evidence type="ECO:0000256" key="2">
    <source>
        <dbReference type="ARBA" id="ARBA00023125"/>
    </source>
</evidence>
<proteinExistence type="predicted"/>
<evidence type="ECO:0000256" key="1">
    <source>
        <dbReference type="ARBA" id="ARBA00023015"/>
    </source>
</evidence>
<dbReference type="PANTHER" id="PTHR43280:SF34">
    <property type="entry name" value="ARAC-FAMILY TRANSCRIPTIONAL REGULATOR"/>
    <property type="match status" value="1"/>
</dbReference>
<accession>A0A9D2PJ53</accession>
<dbReference type="Pfam" id="PF12833">
    <property type="entry name" value="HTH_18"/>
    <property type="match status" value="1"/>
</dbReference>
<gene>
    <name evidence="5" type="ORF">H9753_00170</name>
</gene>
<keyword evidence="3" id="KW-0804">Transcription</keyword>
<dbReference type="InterPro" id="IPR018060">
    <property type="entry name" value="HTH_AraC"/>
</dbReference>
<dbReference type="GO" id="GO:0043565">
    <property type="term" value="F:sequence-specific DNA binding"/>
    <property type="evidence" value="ECO:0007669"/>
    <property type="project" value="InterPro"/>
</dbReference>
<dbReference type="EMBL" id="DWVZ01000002">
    <property type="protein sequence ID" value="HJC62017.1"/>
    <property type="molecule type" value="Genomic_DNA"/>
</dbReference>
<keyword evidence="1" id="KW-0805">Transcription regulation</keyword>
<dbReference type="InterPro" id="IPR009057">
    <property type="entry name" value="Homeodomain-like_sf"/>
</dbReference>
<organism evidence="5 6">
    <name type="scientific">Candidatus Blautia merdavium</name>
    <dbReference type="NCBI Taxonomy" id="2838494"/>
    <lineage>
        <taxon>Bacteria</taxon>
        <taxon>Bacillati</taxon>
        <taxon>Bacillota</taxon>
        <taxon>Clostridia</taxon>
        <taxon>Lachnospirales</taxon>
        <taxon>Lachnospiraceae</taxon>
        <taxon>Blautia</taxon>
    </lineage>
</organism>
<protein>
    <submittedName>
        <fullName evidence="5">AraC family transcriptional regulator</fullName>
    </submittedName>
</protein>
<reference evidence="5" key="2">
    <citation type="submission" date="2021-04" db="EMBL/GenBank/DDBJ databases">
        <authorList>
            <person name="Gilroy R."/>
        </authorList>
    </citation>
    <scope>NUCLEOTIDE SEQUENCE</scope>
    <source>
        <strain evidence="5">ChiBcec2-3848</strain>
    </source>
</reference>